<evidence type="ECO:0000256" key="1">
    <source>
        <dbReference type="ARBA" id="ARBA00004370"/>
    </source>
</evidence>
<dbReference type="PROSITE" id="PS50895">
    <property type="entry name" value="SURF1"/>
    <property type="match status" value="1"/>
</dbReference>
<gene>
    <name evidence="7" type="ORF">HG263_19800</name>
</gene>
<dbReference type="InterPro" id="IPR045214">
    <property type="entry name" value="Surf1/Surf4"/>
</dbReference>
<comment type="subcellular location">
    <subcellularLocation>
        <location evidence="6">Cell membrane</location>
        <topology evidence="6">Multi-pass membrane protein</topology>
    </subcellularLocation>
    <subcellularLocation>
        <location evidence="1">Membrane</location>
    </subcellularLocation>
</comment>
<protein>
    <recommendedName>
        <fullName evidence="6">SURF1-like protein</fullName>
    </recommendedName>
</protein>
<comment type="similarity">
    <text evidence="2 6">Belongs to the SURF1 family.</text>
</comment>
<proteinExistence type="inferred from homology"/>
<keyword evidence="6" id="KW-1003">Cell membrane</keyword>
<reference evidence="7 8" key="1">
    <citation type="submission" date="2020-04" db="EMBL/GenBank/DDBJ databases">
        <title>Pseudoalteromonas caenipelagi sp. nov., isolated from a tidal flat.</title>
        <authorList>
            <person name="Park S."/>
            <person name="Yoon J.-H."/>
        </authorList>
    </citation>
    <scope>NUCLEOTIDE SEQUENCE [LARGE SCALE GENOMIC DNA]</scope>
    <source>
        <strain evidence="7 8">JBTF-M23</strain>
    </source>
</reference>
<dbReference type="RefSeq" id="WP_171627803.1">
    <property type="nucleotide sequence ID" value="NZ_JABBPG010000011.1"/>
</dbReference>
<organism evidence="7 8">
    <name type="scientific">Pseudoalteromonas caenipelagi</name>
    <dbReference type="NCBI Taxonomy" id="2726988"/>
    <lineage>
        <taxon>Bacteria</taxon>
        <taxon>Pseudomonadati</taxon>
        <taxon>Pseudomonadota</taxon>
        <taxon>Gammaproteobacteria</taxon>
        <taxon>Alteromonadales</taxon>
        <taxon>Pseudoalteromonadaceae</taxon>
        <taxon>Pseudoalteromonas</taxon>
    </lineage>
</organism>
<evidence type="ECO:0000256" key="5">
    <source>
        <dbReference type="ARBA" id="ARBA00023136"/>
    </source>
</evidence>
<dbReference type="Proteomes" id="UP000586305">
    <property type="component" value="Unassembled WGS sequence"/>
</dbReference>
<feature type="transmembrane region" description="Helical" evidence="6">
    <location>
        <begin position="12"/>
        <end position="33"/>
    </location>
</feature>
<dbReference type="GO" id="GO:0005886">
    <property type="term" value="C:plasma membrane"/>
    <property type="evidence" value="ECO:0007669"/>
    <property type="project" value="UniProtKB-SubCell"/>
</dbReference>
<dbReference type="Pfam" id="PF02104">
    <property type="entry name" value="SURF1"/>
    <property type="match status" value="1"/>
</dbReference>
<evidence type="ECO:0000256" key="2">
    <source>
        <dbReference type="ARBA" id="ARBA00007165"/>
    </source>
</evidence>
<dbReference type="CDD" id="cd06662">
    <property type="entry name" value="SURF1"/>
    <property type="match status" value="1"/>
</dbReference>
<accession>A0A849VHJ5</accession>
<evidence type="ECO:0000313" key="7">
    <source>
        <dbReference type="EMBL" id="NOU52755.1"/>
    </source>
</evidence>
<comment type="caution">
    <text evidence="7">The sequence shown here is derived from an EMBL/GenBank/DDBJ whole genome shotgun (WGS) entry which is preliminary data.</text>
</comment>
<name>A0A849VHJ5_9GAMM</name>
<dbReference type="AlphaFoldDB" id="A0A849VHJ5"/>
<keyword evidence="4 6" id="KW-1133">Transmembrane helix</keyword>
<keyword evidence="8" id="KW-1185">Reference proteome</keyword>
<evidence type="ECO:0000256" key="3">
    <source>
        <dbReference type="ARBA" id="ARBA00022692"/>
    </source>
</evidence>
<keyword evidence="5 6" id="KW-0472">Membrane</keyword>
<keyword evidence="3 6" id="KW-0812">Transmembrane</keyword>
<dbReference type="InterPro" id="IPR002994">
    <property type="entry name" value="Surf1/Shy1"/>
</dbReference>
<sequence length="239" mass="26734">MQQRVKLKSSSVITLVLVSLVVLVCLILALWQWQRALDKQQLIYQQQQQLGLNSKQILTLPPQSNNGLSTTITGQFIEPFVWFLDNQVLDGQIGFDVLALLRLSSDTDKQVLVNLGFIAAKQGRQTPIVKLPTHQVSLDVLIKSQDLVGFTLATQPNMNSEQPQLLQYIDLAFLSQSSQETIYPLVAYQQGEKPILAKPHYQHVVMSADKHKAYALQWLLIAFAAAVIAYVAIKKGKQS</sequence>
<dbReference type="PANTHER" id="PTHR23427:SF2">
    <property type="entry name" value="SURFEIT LOCUS PROTEIN 1"/>
    <property type="match status" value="1"/>
</dbReference>
<dbReference type="PANTHER" id="PTHR23427">
    <property type="entry name" value="SURFEIT LOCUS PROTEIN"/>
    <property type="match status" value="1"/>
</dbReference>
<evidence type="ECO:0000313" key="8">
    <source>
        <dbReference type="Proteomes" id="UP000586305"/>
    </source>
</evidence>
<evidence type="ECO:0000256" key="6">
    <source>
        <dbReference type="RuleBase" id="RU363076"/>
    </source>
</evidence>
<evidence type="ECO:0000256" key="4">
    <source>
        <dbReference type="ARBA" id="ARBA00022989"/>
    </source>
</evidence>
<feature type="transmembrane region" description="Helical" evidence="6">
    <location>
        <begin position="214"/>
        <end position="233"/>
    </location>
</feature>
<dbReference type="EMBL" id="JABBPG010000011">
    <property type="protein sequence ID" value="NOU52755.1"/>
    <property type="molecule type" value="Genomic_DNA"/>
</dbReference>